<evidence type="ECO:0000313" key="2">
    <source>
        <dbReference type="Proteomes" id="UP000008553"/>
    </source>
</evidence>
<feature type="non-terminal residue" evidence="1">
    <location>
        <position position="28"/>
    </location>
</feature>
<protein>
    <submittedName>
        <fullName evidence="1">Uncharacterized protein</fullName>
    </submittedName>
</protein>
<accession>Q7R7M4</accession>
<gene>
    <name evidence="1" type="ORF">PY07560</name>
</gene>
<organism evidence="1 2">
    <name type="scientific">Plasmodium yoelii yoelii</name>
    <dbReference type="NCBI Taxonomy" id="73239"/>
    <lineage>
        <taxon>Eukaryota</taxon>
        <taxon>Sar</taxon>
        <taxon>Alveolata</taxon>
        <taxon>Apicomplexa</taxon>
        <taxon>Aconoidasida</taxon>
        <taxon>Haemosporida</taxon>
        <taxon>Plasmodiidae</taxon>
        <taxon>Plasmodium</taxon>
        <taxon>Plasmodium (Vinckeia)</taxon>
    </lineage>
</organism>
<dbReference type="PaxDb" id="73239-Q7R7M4"/>
<keyword evidence="2" id="KW-1185">Reference proteome</keyword>
<dbReference type="AlphaFoldDB" id="Q7R7M4"/>
<dbReference type="Proteomes" id="UP000008553">
    <property type="component" value="Unassembled WGS sequence"/>
</dbReference>
<proteinExistence type="predicted"/>
<comment type="caution">
    <text evidence="1">The sequence shown here is derived from an EMBL/GenBank/DDBJ whole genome shotgun (WGS) entry which is preliminary data.</text>
</comment>
<sequence>MHEYRSKIDNTTYNIKLITINFKLYSFE</sequence>
<dbReference type="InParanoid" id="Q7R7M4"/>
<dbReference type="EMBL" id="AABL01002804">
    <property type="protein sequence ID" value="EAA20052.1"/>
    <property type="molecule type" value="Genomic_DNA"/>
</dbReference>
<reference evidence="1 2" key="1">
    <citation type="journal article" date="2002" name="Nature">
        <title>Genome sequence and comparative analysis of the model rodent malaria parasite Plasmodium yoelii yoelii.</title>
        <authorList>
            <person name="Carlton J.M."/>
            <person name="Angiuoli S.V."/>
            <person name="Suh B.B."/>
            <person name="Kooij T.W."/>
            <person name="Pertea M."/>
            <person name="Silva J.C."/>
            <person name="Ermolaeva M.D."/>
            <person name="Allen J.E."/>
            <person name="Selengut J.D."/>
            <person name="Koo H.L."/>
            <person name="Peterson J.D."/>
            <person name="Pop M."/>
            <person name="Kosack D.S."/>
            <person name="Shumway M.F."/>
            <person name="Bidwell S.L."/>
            <person name="Shallom S.J."/>
            <person name="van Aken S.E."/>
            <person name="Riedmuller S.B."/>
            <person name="Feldblyum T.V."/>
            <person name="Cho J.K."/>
            <person name="Quackenbush J."/>
            <person name="Sedegah M."/>
            <person name="Shoaibi A."/>
            <person name="Cummings L.M."/>
            <person name="Florens L."/>
            <person name="Yates J.R."/>
            <person name="Raine J.D."/>
            <person name="Sinden R.E."/>
            <person name="Harris M.A."/>
            <person name="Cunningham D.A."/>
            <person name="Preiser P.R."/>
            <person name="Bergman L.W."/>
            <person name="Vaidya A.B."/>
            <person name="van Lin L.H."/>
            <person name="Janse C.J."/>
            <person name="Waters A.P."/>
            <person name="Smith H.O."/>
            <person name="White O.R."/>
            <person name="Salzberg S.L."/>
            <person name="Venter J.C."/>
            <person name="Fraser C.M."/>
            <person name="Hoffman S.L."/>
            <person name="Gardner M.J."/>
            <person name="Carucci D.J."/>
        </authorList>
    </citation>
    <scope>NUCLEOTIDE SEQUENCE [LARGE SCALE GENOMIC DNA]</scope>
    <source>
        <strain evidence="1 2">17XNL</strain>
    </source>
</reference>
<name>Q7R7M4_PLAYO</name>
<evidence type="ECO:0000313" key="1">
    <source>
        <dbReference type="EMBL" id="EAA20052.1"/>
    </source>
</evidence>